<keyword evidence="3" id="KW-1185">Reference proteome</keyword>
<accession>A0AAW0C9S7</accession>
<name>A0AAW0C9S7_9AGAR</name>
<evidence type="ECO:0000313" key="1">
    <source>
        <dbReference type="EMBL" id="KAK7035584.1"/>
    </source>
</evidence>
<protein>
    <submittedName>
        <fullName evidence="1">Uncharacterized protein</fullName>
    </submittedName>
</protein>
<evidence type="ECO:0000313" key="2">
    <source>
        <dbReference type="EMBL" id="KAK7047030.1"/>
    </source>
</evidence>
<dbReference type="EMBL" id="JAWWNJ010000010">
    <property type="protein sequence ID" value="KAK7047030.1"/>
    <property type="molecule type" value="Genomic_DNA"/>
</dbReference>
<gene>
    <name evidence="2" type="ORF">R3P38DRAFT_2506638</name>
    <name evidence="1" type="ORF">R3P38DRAFT_2517230</name>
</gene>
<dbReference type="AlphaFoldDB" id="A0AAW0C9S7"/>
<comment type="caution">
    <text evidence="1">The sequence shown here is derived from an EMBL/GenBank/DDBJ whole genome shotgun (WGS) entry which is preliminary data.</text>
</comment>
<evidence type="ECO:0000313" key="3">
    <source>
        <dbReference type="Proteomes" id="UP001362999"/>
    </source>
</evidence>
<dbReference type="EMBL" id="JAWWNJ010000019">
    <property type="protein sequence ID" value="KAK7035584.1"/>
    <property type="molecule type" value="Genomic_DNA"/>
</dbReference>
<dbReference type="Proteomes" id="UP001362999">
    <property type="component" value="Unassembled WGS sequence"/>
</dbReference>
<proteinExistence type="predicted"/>
<sequence>MPLVSQSDPGPENFGLANGHTILRHWHDPSLIDTLQHRWMNEKKNVMPEISWSQLRRRFTPGFEDILDLGVSNGWYDPDILLQALVFRWVFIPWLQRELDAYRDRVNNTAKRADRNKVLPHGVPNHMYEAPEDYGVLDFKIKVDPAAVSYVRNLYAPPDHEVFELVPKDFAELANHFYEEIGSPAIGRSNVWEVYNQLLGRFEHLDNLHRIPADIDDCWGYALTIAREDHADDIALLPNLTPLANGLDAVREDGSFYLGGVNNGLGLDETQSSQLDEMMNTDEPLPPGLIDLEEGDQLMVVFSDEEDDSGEDD</sequence>
<organism evidence="1 3">
    <name type="scientific">Favolaschia claudopus</name>
    <dbReference type="NCBI Taxonomy" id="2862362"/>
    <lineage>
        <taxon>Eukaryota</taxon>
        <taxon>Fungi</taxon>
        <taxon>Dikarya</taxon>
        <taxon>Basidiomycota</taxon>
        <taxon>Agaricomycotina</taxon>
        <taxon>Agaricomycetes</taxon>
        <taxon>Agaricomycetidae</taxon>
        <taxon>Agaricales</taxon>
        <taxon>Marasmiineae</taxon>
        <taxon>Mycenaceae</taxon>
        <taxon>Favolaschia</taxon>
    </lineage>
</organism>
<reference evidence="1 3" key="1">
    <citation type="journal article" date="2024" name="J Genomics">
        <title>Draft genome sequencing and assembly of Favolaschia claudopus CIRM-BRFM 2984 isolated from oak limbs.</title>
        <authorList>
            <person name="Navarro D."/>
            <person name="Drula E."/>
            <person name="Chaduli D."/>
            <person name="Cazenave R."/>
            <person name="Ahrendt S."/>
            <person name="Wang J."/>
            <person name="Lipzen A."/>
            <person name="Daum C."/>
            <person name="Barry K."/>
            <person name="Grigoriev I.V."/>
            <person name="Favel A."/>
            <person name="Rosso M.N."/>
            <person name="Martin F."/>
        </authorList>
    </citation>
    <scope>NUCLEOTIDE SEQUENCE [LARGE SCALE GENOMIC DNA]</scope>
    <source>
        <strain evidence="1 3">CIRM-BRFM 2984</strain>
    </source>
</reference>